<accession>A0ABD1ZBV9</accession>
<organism evidence="3 4">
    <name type="scientific">Riccia fluitans</name>
    <dbReference type="NCBI Taxonomy" id="41844"/>
    <lineage>
        <taxon>Eukaryota</taxon>
        <taxon>Viridiplantae</taxon>
        <taxon>Streptophyta</taxon>
        <taxon>Embryophyta</taxon>
        <taxon>Marchantiophyta</taxon>
        <taxon>Marchantiopsida</taxon>
        <taxon>Marchantiidae</taxon>
        <taxon>Marchantiales</taxon>
        <taxon>Ricciaceae</taxon>
        <taxon>Riccia</taxon>
    </lineage>
</organism>
<sequence length="236" mass="25395">MEISRAIATLAIIAGLLTPAFGCGINIINRCPYMVTTCAQANRAPGQSKTKLAQFNLQAGQSQFLDFGSACKWNNGAIWPSVRGKCESPFVANEANDWDTTNWAELNIGAGGLDYYDVSNVVAYTLPMKIRPTNPSRPPSGRQCGSPQCIINNIPAFCQGNNKLIQFPTGAYVCQNTDGLAQRGPTDGTRVFKNACPDAYSYNFDDATSVYACPTGTNYEVIFCPSNGLTDSVSDQ</sequence>
<keyword evidence="2" id="KW-0732">Signal</keyword>
<dbReference type="PROSITE" id="PS51367">
    <property type="entry name" value="THAUMATIN_2"/>
    <property type="match status" value="1"/>
</dbReference>
<dbReference type="EMBL" id="JBHFFA010000002">
    <property type="protein sequence ID" value="KAL2645299.1"/>
    <property type="molecule type" value="Genomic_DNA"/>
</dbReference>
<evidence type="ECO:0000256" key="1">
    <source>
        <dbReference type="PIRSR" id="PIRSR002703-1"/>
    </source>
</evidence>
<dbReference type="InterPro" id="IPR037176">
    <property type="entry name" value="Osmotin/thaumatin-like_sf"/>
</dbReference>
<dbReference type="PANTHER" id="PTHR31013:SF2">
    <property type="entry name" value="THAUMATIN-LIKE PROTEIN"/>
    <property type="match status" value="1"/>
</dbReference>
<dbReference type="PRINTS" id="PR00347">
    <property type="entry name" value="THAUMATIN"/>
</dbReference>
<dbReference type="Pfam" id="PF00314">
    <property type="entry name" value="Thaumatin"/>
    <property type="match status" value="1"/>
</dbReference>
<keyword evidence="1" id="KW-1015">Disulfide bond</keyword>
<comment type="caution">
    <text evidence="3">The sequence shown here is derived from an EMBL/GenBank/DDBJ whole genome shotgun (WGS) entry which is preliminary data.</text>
</comment>
<dbReference type="InterPro" id="IPR001938">
    <property type="entry name" value="Thaumatin"/>
</dbReference>
<dbReference type="Gene3D" id="2.60.110.10">
    <property type="entry name" value="Thaumatin"/>
    <property type="match status" value="1"/>
</dbReference>
<feature type="disulfide bond" evidence="1">
    <location>
        <begin position="31"/>
        <end position="224"/>
    </location>
</feature>
<proteinExistence type="predicted"/>
<name>A0ABD1ZBV9_9MARC</name>
<evidence type="ECO:0000256" key="2">
    <source>
        <dbReference type="SAM" id="SignalP"/>
    </source>
</evidence>
<keyword evidence="4" id="KW-1185">Reference proteome</keyword>
<gene>
    <name evidence="3" type="ORF">R1flu_012886</name>
</gene>
<protein>
    <recommendedName>
        <fullName evidence="5">Thaumatin-like protein</fullName>
    </recommendedName>
</protein>
<feature type="disulfide bond" evidence="1">
    <location>
        <begin position="144"/>
        <end position="213"/>
    </location>
</feature>
<dbReference type="Proteomes" id="UP001605036">
    <property type="component" value="Unassembled WGS sequence"/>
</dbReference>
<reference evidence="3 4" key="1">
    <citation type="submission" date="2024-09" db="EMBL/GenBank/DDBJ databases">
        <title>Chromosome-scale assembly of Riccia fluitans.</title>
        <authorList>
            <person name="Paukszto L."/>
            <person name="Sawicki J."/>
            <person name="Karawczyk K."/>
            <person name="Piernik-Szablinska J."/>
            <person name="Szczecinska M."/>
            <person name="Mazdziarz M."/>
        </authorList>
    </citation>
    <scope>NUCLEOTIDE SEQUENCE [LARGE SCALE GENOMIC DNA]</scope>
    <source>
        <strain evidence="3">Rf_01</strain>
        <tissue evidence="3">Aerial parts of the thallus</tissue>
    </source>
</reference>
<dbReference type="SUPFAM" id="SSF49870">
    <property type="entry name" value="Osmotin, thaumatin-like protein"/>
    <property type="match status" value="1"/>
</dbReference>
<evidence type="ECO:0000313" key="4">
    <source>
        <dbReference type="Proteomes" id="UP001605036"/>
    </source>
</evidence>
<evidence type="ECO:0008006" key="5">
    <source>
        <dbReference type="Google" id="ProtNLM"/>
    </source>
</evidence>
<dbReference type="AlphaFoldDB" id="A0ABD1ZBV9"/>
<feature type="chain" id="PRO_5044768460" description="Thaumatin-like protein" evidence="2">
    <location>
        <begin position="23"/>
        <end position="236"/>
    </location>
</feature>
<dbReference type="PIRSF" id="PIRSF002703">
    <property type="entry name" value="Thaumatin"/>
    <property type="match status" value="1"/>
</dbReference>
<dbReference type="SMART" id="SM00205">
    <property type="entry name" value="THN"/>
    <property type="match status" value="1"/>
</dbReference>
<dbReference type="PANTHER" id="PTHR31013">
    <property type="entry name" value="THAUMATIN FAMILY PROTEIN-RELATED"/>
    <property type="match status" value="1"/>
</dbReference>
<feature type="signal peptide" evidence="2">
    <location>
        <begin position="1"/>
        <end position="22"/>
    </location>
</feature>
<evidence type="ECO:0000313" key="3">
    <source>
        <dbReference type="EMBL" id="KAL2645299.1"/>
    </source>
</evidence>